<sequence length="369" mass="43365">MGNASKNVNENNIPIVITLNKVKRIFSNVQKNMEFLFVLKGELKAIINNKNYKLSESDVLLINNGDIYELYGEEENIVLSMQIDNDFANNVMRGEQSLFLCNSSIDANENYNNIRKILSKIMYEYSIKKNRYDFKVMSLLYDLIYLLDMNFTIVEEYKMQTLEIKNSKHIERINNILAYIKQNYYKQISLQDVAAAQYLTPEYLSKFFKSHMNMTLLKYLNEYRLSQAVKELIRKDNSVTIVSMNNGFPNLAAFNKIFKEVYDTTPAEYRTQIRKKQEISNKDEKIELEITKVDYNQALEKLTQYVAHEEENYNKFPQNDLVKSVTVNADVDKIKQVTHSWRNLINLGYAQDGLRSDFQQQLTHIQNKI</sequence>
<dbReference type="Gene3D" id="2.60.120.10">
    <property type="entry name" value="Jelly Rolls"/>
    <property type="match status" value="1"/>
</dbReference>
<dbReference type="SUPFAM" id="SSF51215">
    <property type="entry name" value="Regulatory protein AraC"/>
    <property type="match status" value="1"/>
</dbReference>
<keyword evidence="3" id="KW-0804">Transcription</keyword>
<organism evidence="5 6">
    <name type="scientific">Clostridium saccharoperbutylacetonicum N1-4(HMT)</name>
    <dbReference type="NCBI Taxonomy" id="931276"/>
    <lineage>
        <taxon>Bacteria</taxon>
        <taxon>Bacillati</taxon>
        <taxon>Bacillota</taxon>
        <taxon>Clostridia</taxon>
        <taxon>Eubacteriales</taxon>
        <taxon>Clostridiaceae</taxon>
        <taxon>Clostridium</taxon>
    </lineage>
</organism>
<dbReference type="InterPro" id="IPR018062">
    <property type="entry name" value="HTH_AraC-typ_CS"/>
</dbReference>
<reference evidence="5 6" key="1">
    <citation type="submission" date="2013-02" db="EMBL/GenBank/DDBJ databases">
        <title>Genome sequence of Clostridium saccharoperbutylacetonicum N1-4(HMT).</title>
        <authorList>
            <person name="Poehlein A."/>
            <person name="Daniel R."/>
        </authorList>
    </citation>
    <scope>NUCLEOTIDE SEQUENCE [LARGE SCALE GENOMIC DNA]</scope>
    <source>
        <strain evidence="6">N1-4(HMT)</strain>
    </source>
</reference>
<evidence type="ECO:0000313" key="5">
    <source>
        <dbReference type="EMBL" id="AGF58057.1"/>
    </source>
</evidence>
<dbReference type="RefSeq" id="WP_015394368.1">
    <property type="nucleotide sequence ID" value="NC_020291.1"/>
</dbReference>
<dbReference type="GO" id="GO:0003700">
    <property type="term" value="F:DNA-binding transcription factor activity"/>
    <property type="evidence" value="ECO:0007669"/>
    <property type="project" value="InterPro"/>
</dbReference>
<dbReference type="AlphaFoldDB" id="M1N3L5"/>
<dbReference type="EMBL" id="CP004121">
    <property type="protein sequence ID" value="AGF58057.1"/>
    <property type="molecule type" value="Genomic_DNA"/>
</dbReference>
<dbReference type="InterPro" id="IPR014710">
    <property type="entry name" value="RmlC-like_jellyroll"/>
</dbReference>
<keyword evidence="1" id="KW-0805">Transcription regulation</keyword>
<accession>M1N3L5</accession>
<feature type="domain" description="HTH araC/xylS-type" evidence="4">
    <location>
        <begin position="174"/>
        <end position="272"/>
    </location>
</feature>
<keyword evidence="6" id="KW-1185">Reference proteome</keyword>
<proteinExistence type="predicted"/>
<dbReference type="eggNOG" id="COG4977">
    <property type="taxonomic scope" value="Bacteria"/>
</dbReference>
<protein>
    <recommendedName>
        <fullName evidence="4">HTH araC/xylS-type domain-containing protein</fullName>
    </recommendedName>
</protein>
<evidence type="ECO:0000313" key="6">
    <source>
        <dbReference type="Proteomes" id="UP000011728"/>
    </source>
</evidence>
<dbReference type="PANTHER" id="PTHR43280">
    <property type="entry name" value="ARAC-FAMILY TRANSCRIPTIONAL REGULATOR"/>
    <property type="match status" value="1"/>
</dbReference>
<dbReference type="Gene3D" id="1.10.10.60">
    <property type="entry name" value="Homeodomain-like"/>
    <property type="match status" value="2"/>
</dbReference>
<dbReference type="InterPro" id="IPR018060">
    <property type="entry name" value="HTH_AraC"/>
</dbReference>
<evidence type="ECO:0000256" key="3">
    <source>
        <dbReference type="ARBA" id="ARBA00023163"/>
    </source>
</evidence>
<evidence type="ECO:0000256" key="1">
    <source>
        <dbReference type="ARBA" id="ARBA00023015"/>
    </source>
</evidence>
<dbReference type="InterPro" id="IPR037923">
    <property type="entry name" value="HTH-like"/>
</dbReference>
<evidence type="ECO:0000256" key="2">
    <source>
        <dbReference type="ARBA" id="ARBA00023125"/>
    </source>
</evidence>
<dbReference type="SMART" id="SM00342">
    <property type="entry name" value="HTH_ARAC"/>
    <property type="match status" value="1"/>
</dbReference>
<name>M1N3L5_9CLOT</name>
<dbReference type="Proteomes" id="UP000011728">
    <property type="component" value="Chromosome"/>
</dbReference>
<dbReference type="KEGG" id="csr:Cspa_c43040"/>
<dbReference type="GO" id="GO:0043565">
    <property type="term" value="F:sequence-specific DNA binding"/>
    <property type="evidence" value="ECO:0007669"/>
    <property type="project" value="InterPro"/>
</dbReference>
<dbReference type="HOGENOM" id="CLU_000445_88_3_9"/>
<dbReference type="SUPFAM" id="SSF46689">
    <property type="entry name" value="Homeodomain-like"/>
    <property type="match status" value="2"/>
</dbReference>
<dbReference type="Pfam" id="PF12833">
    <property type="entry name" value="HTH_18"/>
    <property type="match status" value="1"/>
</dbReference>
<evidence type="ECO:0000259" key="4">
    <source>
        <dbReference type="PROSITE" id="PS01124"/>
    </source>
</evidence>
<keyword evidence="2" id="KW-0238">DNA-binding</keyword>
<dbReference type="PANTHER" id="PTHR43280:SF2">
    <property type="entry name" value="HTH-TYPE TRANSCRIPTIONAL REGULATOR EXSA"/>
    <property type="match status" value="1"/>
</dbReference>
<dbReference type="PROSITE" id="PS00041">
    <property type="entry name" value="HTH_ARAC_FAMILY_1"/>
    <property type="match status" value="1"/>
</dbReference>
<dbReference type="PATRIC" id="fig|931276.5.peg.4335"/>
<gene>
    <name evidence="5" type="ORF">Cspa_c43040</name>
</gene>
<dbReference type="InterPro" id="IPR009057">
    <property type="entry name" value="Homeodomain-like_sf"/>
</dbReference>
<dbReference type="PROSITE" id="PS01124">
    <property type="entry name" value="HTH_ARAC_FAMILY_2"/>
    <property type="match status" value="1"/>
</dbReference>